<feature type="compositionally biased region" description="Basic and acidic residues" evidence="1">
    <location>
        <begin position="1"/>
        <end position="16"/>
    </location>
</feature>
<sequence length="351" mass="38623">MNSAKAELERRRERGRLAQSAFRSRQARAKQDMKAENAILKNAIGAIAREICADDRPALRAKIREAAVLAGLDISSPNDNDSTPDSTSKTDSSVFVAAQMKATDLGQPVSGFSSSSSSAPALTYDLTALSHPVEGRDRFLAGQRNSHLSVLRDPFQCNRCQNGPATLLPFLGAGAFTFAGRMFWYLVEKYEAAKHDSLQLPARATLPKFRDLLDQSTSQNIDPVYWIKMTEARLARYRQAAGSVPPTSQDTLVAEEPTSAPKWLSPILAEQRIRHIVGDHVFAVLAAPMLDRWEVNRGNPVHDNVELIEGLLDRLSELYECSGDGPRWNASTFDWAVGDWCRSIIGAPAMV</sequence>
<dbReference type="EMBL" id="JASWJB010000042">
    <property type="protein sequence ID" value="KAK2606329.1"/>
    <property type="molecule type" value="Genomic_DNA"/>
</dbReference>
<feature type="region of interest" description="Disordered" evidence="1">
    <location>
        <begin position="1"/>
        <end position="29"/>
    </location>
</feature>
<evidence type="ECO:0000256" key="1">
    <source>
        <dbReference type="SAM" id="MobiDB-lite"/>
    </source>
</evidence>
<evidence type="ECO:0000313" key="2">
    <source>
        <dbReference type="EMBL" id="KAK2606329.1"/>
    </source>
</evidence>
<reference evidence="2" key="1">
    <citation type="submission" date="2023-06" db="EMBL/GenBank/DDBJ databases">
        <title>Conoideocrella luteorostrata (Hypocreales: Clavicipitaceae), a potential biocontrol fungus for elongate hemlock scale in United States Christmas tree production areas.</title>
        <authorList>
            <person name="Barrett H."/>
            <person name="Lovett B."/>
            <person name="Macias A.M."/>
            <person name="Stajich J.E."/>
            <person name="Kasson M.T."/>
        </authorList>
    </citation>
    <scope>NUCLEOTIDE SEQUENCE</scope>
    <source>
        <strain evidence="2">ARSEF 14590</strain>
    </source>
</reference>
<keyword evidence="3" id="KW-1185">Reference proteome</keyword>
<protein>
    <recommendedName>
        <fullName evidence="4">BZIP domain-containing protein</fullName>
    </recommendedName>
</protein>
<dbReference type="AlphaFoldDB" id="A0AAJ0CTK7"/>
<gene>
    <name evidence="2" type="ORF">QQS21_003260</name>
</gene>
<dbReference type="Proteomes" id="UP001251528">
    <property type="component" value="Unassembled WGS sequence"/>
</dbReference>
<name>A0AAJ0CTK7_9HYPO</name>
<evidence type="ECO:0008006" key="4">
    <source>
        <dbReference type="Google" id="ProtNLM"/>
    </source>
</evidence>
<proteinExistence type="predicted"/>
<evidence type="ECO:0000313" key="3">
    <source>
        <dbReference type="Proteomes" id="UP001251528"/>
    </source>
</evidence>
<organism evidence="2 3">
    <name type="scientific">Conoideocrella luteorostrata</name>
    <dbReference type="NCBI Taxonomy" id="1105319"/>
    <lineage>
        <taxon>Eukaryota</taxon>
        <taxon>Fungi</taxon>
        <taxon>Dikarya</taxon>
        <taxon>Ascomycota</taxon>
        <taxon>Pezizomycotina</taxon>
        <taxon>Sordariomycetes</taxon>
        <taxon>Hypocreomycetidae</taxon>
        <taxon>Hypocreales</taxon>
        <taxon>Clavicipitaceae</taxon>
        <taxon>Conoideocrella</taxon>
    </lineage>
</organism>
<accession>A0AAJ0CTK7</accession>
<comment type="caution">
    <text evidence="2">The sequence shown here is derived from an EMBL/GenBank/DDBJ whole genome shotgun (WGS) entry which is preliminary data.</text>
</comment>